<comment type="caution">
    <text evidence="4">The sequence shown here is derived from an EMBL/GenBank/DDBJ whole genome shotgun (WGS) entry which is preliminary data.</text>
</comment>
<feature type="region of interest" description="Disordered" evidence="2">
    <location>
        <begin position="162"/>
        <end position="199"/>
    </location>
</feature>
<dbReference type="Proteomes" id="UP000749559">
    <property type="component" value="Unassembled WGS sequence"/>
</dbReference>
<dbReference type="Gene3D" id="2.10.25.10">
    <property type="entry name" value="Laminin"/>
    <property type="match status" value="1"/>
</dbReference>
<feature type="compositionally biased region" description="Low complexity" evidence="2">
    <location>
        <begin position="167"/>
        <end position="199"/>
    </location>
</feature>
<dbReference type="PROSITE" id="PS01186">
    <property type="entry name" value="EGF_2"/>
    <property type="match status" value="1"/>
</dbReference>
<protein>
    <recommendedName>
        <fullName evidence="3">EGF-like domain-containing protein</fullName>
    </recommendedName>
</protein>
<dbReference type="CDD" id="cd00037">
    <property type="entry name" value="CLECT"/>
    <property type="match status" value="1"/>
</dbReference>
<evidence type="ECO:0000256" key="2">
    <source>
        <dbReference type="SAM" id="MobiDB-lite"/>
    </source>
</evidence>
<accession>A0A8S4N2N0</accession>
<dbReference type="OrthoDB" id="6093509at2759"/>
<dbReference type="PROSITE" id="PS50026">
    <property type="entry name" value="EGF_3"/>
    <property type="match status" value="1"/>
</dbReference>
<keyword evidence="1" id="KW-0245">EGF-like domain</keyword>
<dbReference type="AlphaFoldDB" id="A0A8S4N2N0"/>
<dbReference type="InterPro" id="IPR016187">
    <property type="entry name" value="CTDL_fold"/>
</dbReference>
<sequence>FVSWAGSEPALSSYCVKADTNDEFKWVTEPCSTSLPYMCEITEGQCRLRDKQDMAITSSLLSQATNTPHSCTRSCFLDSNCFWAMYNTIFYYCDFVNSGTTPTLGPVTFGEEVYEKVCPVCRQNGFCLHDGKCNEPYNFTTDSFDIGPCFCQPGYTGEQCETDMSTDEPTTTTEITTQDPTTPTEMTTQDPATTTEVTT</sequence>
<reference evidence="4" key="1">
    <citation type="submission" date="2022-03" db="EMBL/GenBank/DDBJ databases">
        <authorList>
            <person name="Martin C."/>
        </authorList>
    </citation>
    <scope>NUCLEOTIDE SEQUENCE</scope>
</reference>
<dbReference type="Gene3D" id="3.10.100.10">
    <property type="entry name" value="Mannose-Binding Protein A, subunit A"/>
    <property type="match status" value="1"/>
</dbReference>
<evidence type="ECO:0000259" key="3">
    <source>
        <dbReference type="PROSITE" id="PS50026"/>
    </source>
</evidence>
<dbReference type="InterPro" id="IPR000742">
    <property type="entry name" value="EGF"/>
</dbReference>
<feature type="domain" description="EGF-like" evidence="3">
    <location>
        <begin position="119"/>
        <end position="161"/>
    </location>
</feature>
<dbReference type="PROSITE" id="PS00022">
    <property type="entry name" value="EGF_1"/>
    <property type="match status" value="1"/>
</dbReference>
<dbReference type="EMBL" id="CAIIXF020000001">
    <property type="protein sequence ID" value="CAH1774523.1"/>
    <property type="molecule type" value="Genomic_DNA"/>
</dbReference>
<gene>
    <name evidence="4" type="ORF">OFUS_LOCUS1962</name>
</gene>
<dbReference type="SUPFAM" id="SSF57196">
    <property type="entry name" value="EGF/Laminin"/>
    <property type="match status" value="1"/>
</dbReference>
<keyword evidence="1" id="KW-1015">Disulfide bond</keyword>
<evidence type="ECO:0000313" key="5">
    <source>
        <dbReference type="Proteomes" id="UP000749559"/>
    </source>
</evidence>
<evidence type="ECO:0000256" key="1">
    <source>
        <dbReference type="PROSITE-ProRule" id="PRU00076"/>
    </source>
</evidence>
<feature type="non-terminal residue" evidence="4">
    <location>
        <position position="1"/>
    </location>
</feature>
<feature type="non-terminal residue" evidence="4">
    <location>
        <position position="199"/>
    </location>
</feature>
<feature type="disulfide bond" evidence="1">
    <location>
        <begin position="151"/>
        <end position="160"/>
    </location>
</feature>
<dbReference type="InterPro" id="IPR016186">
    <property type="entry name" value="C-type_lectin-like/link_sf"/>
</dbReference>
<name>A0A8S4N2N0_OWEFU</name>
<keyword evidence="5" id="KW-1185">Reference proteome</keyword>
<organism evidence="4 5">
    <name type="scientific">Owenia fusiformis</name>
    <name type="common">Polychaete worm</name>
    <dbReference type="NCBI Taxonomy" id="6347"/>
    <lineage>
        <taxon>Eukaryota</taxon>
        <taxon>Metazoa</taxon>
        <taxon>Spiralia</taxon>
        <taxon>Lophotrochozoa</taxon>
        <taxon>Annelida</taxon>
        <taxon>Polychaeta</taxon>
        <taxon>Sedentaria</taxon>
        <taxon>Canalipalpata</taxon>
        <taxon>Sabellida</taxon>
        <taxon>Oweniida</taxon>
        <taxon>Oweniidae</taxon>
        <taxon>Owenia</taxon>
    </lineage>
</organism>
<proteinExistence type="predicted"/>
<dbReference type="SUPFAM" id="SSF56436">
    <property type="entry name" value="C-type lectin-like"/>
    <property type="match status" value="1"/>
</dbReference>
<evidence type="ECO:0000313" key="4">
    <source>
        <dbReference type="EMBL" id="CAH1774523.1"/>
    </source>
</evidence>
<comment type="caution">
    <text evidence="1">Lacks conserved residue(s) required for the propagation of feature annotation.</text>
</comment>